<keyword evidence="3" id="KW-1185">Reference proteome</keyword>
<feature type="region of interest" description="Disordered" evidence="1">
    <location>
        <begin position="1"/>
        <end position="21"/>
    </location>
</feature>
<organism evidence="2 3">
    <name type="scientific">Peronospora belbahrii</name>
    <dbReference type="NCBI Taxonomy" id="622444"/>
    <lineage>
        <taxon>Eukaryota</taxon>
        <taxon>Sar</taxon>
        <taxon>Stramenopiles</taxon>
        <taxon>Oomycota</taxon>
        <taxon>Peronosporomycetes</taxon>
        <taxon>Peronosporales</taxon>
        <taxon>Peronosporaceae</taxon>
        <taxon>Peronospora</taxon>
    </lineage>
</organism>
<dbReference type="Proteomes" id="UP001158986">
    <property type="component" value="Unassembled WGS sequence"/>
</dbReference>
<gene>
    <name evidence="2" type="ORF">PBS001_LOCUS463</name>
</gene>
<protein>
    <submittedName>
        <fullName evidence="2">Uncharacterized protein</fullName>
    </submittedName>
</protein>
<comment type="caution">
    <text evidence="2">The sequence shown here is derived from an EMBL/GenBank/DDBJ whole genome shotgun (WGS) entry which is preliminary data.</text>
</comment>
<dbReference type="EMBL" id="CAKLCB010000018">
    <property type="protein sequence ID" value="CAH0513659.1"/>
    <property type="molecule type" value="Genomic_DNA"/>
</dbReference>
<name>A0ABN8CM46_9STRA</name>
<reference evidence="2 3" key="1">
    <citation type="submission" date="2021-11" db="EMBL/GenBank/DDBJ databases">
        <authorList>
            <person name="Islam A."/>
            <person name="Islam S."/>
            <person name="Flora M.S."/>
            <person name="Rahman M."/>
            <person name="Ziaur R.M."/>
            <person name="Epstein J.H."/>
            <person name="Hassan M."/>
            <person name="Klassen M."/>
            <person name="Woodard K."/>
            <person name="Webb A."/>
            <person name="Webby R.J."/>
            <person name="El Zowalaty M.E."/>
        </authorList>
    </citation>
    <scope>NUCLEOTIDE SEQUENCE [LARGE SCALE GENOMIC DNA]</scope>
    <source>
        <strain evidence="2">Pbs1</strain>
    </source>
</reference>
<sequence length="565" mass="61557">MSEATPRRSRREHQPSIKAASSSFTVFTPDTSLCTQQRCEVLSSTSLPSTFPMTPPLVQSTVTSLASFDTVSVVENNPAKVNIQHRKLRAAAHTMSSGSLLSGTSPFNGVQQSIYSQTSGVSCNDNKLLGKYSSHDCLMLCEVILSQLEKQTLASTVLDEEKSPAFIRWELVAEKMKMMQQLKMTPRECQLLWRFLAYGQIPVLDIEKEERETLRSDSDEAIVYQNSKKINCRLAAERTNTAVQNQGQIAVSIRTTDAITKEETAPNSIEVLRQNQVNESKENAQENTVNTKESSIKLYPTYSLPTGAPDAWCCSFGPKDALPLTFVASRFLRRKPSPSPAQARFEKSTVKPVLKAAGTANLKRYQEPPANSAESKQLKLFTPVVSKPPCSYKPSLTPLVAAARAPSALDFFELRLREEQAQKMPVATFELSATDVQNRYKDASAEVRHQCQTLAAHEVERFDRKIVRANIEQRAMEAVNTKAKPTAASIASSALKPAASMSQSSSTAASAGNAAASSATSSGPATALFAHVAANTTAIARNESIIALTKNTSNASNSADVNKRR</sequence>
<accession>A0ABN8CM46</accession>
<evidence type="ECO:0000313" key="3">
    <source>
        <dbReference type="Proteomes" id="UP001158986"/>
    </source>
</evidence>
<proteinExistence type="predicted"/>
<evidence type="ECO:0000313" key="2">
    <source>
        <dbReference type="EMBL" id="CAH0513659.1"/>
    </source>
</evidence>
<evidence type="ECO:0000256" key="1">
    <source>
        <dbReference type="SAM" id="MobiDB-lite"/>
    </source>
</evidence>